<sequence length="130" mass="14927">MNVFIHHETAAKKQINTTLNSLSDVGEQKKTRGTEQEVSAKQSQRMSTEPLCFRLVTLCCRKEGDREKGIEESKRWCRNNTTMACETLHNVHIVCGKCRDGHMHTHTHTDHVSRCHTYKHEILCSRAAHS</sequence>
<feature type="region of interest" description="Disordered" evidence="1">
    <location>
        <begin position="24"/>
        <end position="43"/>
    </location>
</feature>
<organism evidence="2">
    <name type="scientific">Rhipicephalus microplus</name>
    <name type="common">Cattle tick</name>
    <name type="synonym">Boophilus microplus</name>
    <dbReference type="NCBI Taxonomy" id="6941"/>
    <lineage>
        <taxon>Eukaryota</taxon>
        <taxon>Metazoa</taxon>
        <taxon>Ecdysozoa</taxon>
        <taxon>Arthropoda</taxon>
        <taxon>Chelicerata</taxon>
        <taxon>Arachnida</taxon>
        <taxon>Acari</taxon>
        <taxon>Parasitiformes</taxon>
        <taxon>Ixodida</taxon>
        <taxon>Ixodoidea</taxon>
        <taxon>Ixodidae</taxon>
        <taxon>Rhipicephalinae</taxon>
        <taxon>Rhipicephalus</taxon>
        <taxon>Boophilus</taxon>
    </lineage>
</organism>
<dbReference type="AlphaFoldDB" id="A0A6G5AIU9"/>
<accession>A0A6G5AIU9</accession>
<evidence type="ECO:0000313" key="2">
    <source>
        <dbReference type="EMBL" id="NIE49977.1"/>
    </source>
</evidence>
<protein>
    <submittedName>
        <fullName evidence="2">Uncharacterized protein</fullName>
    </submittedName>
</protein>
<feature type="compositionally biased region" description="Basic and acidic residues" evidence="1">
    <location>
        <begin position="26"/>
        <end position="35"/>
    </location>
</feature>
<reference evidence="2" key="1">
    <citation type="submission" date="2020-03" db="EMBL/GenBank/DDBJ databases">
        <title>A transcriptome and proteome of the tick Rhipicephalus microplus shaped by the genetic composition of its hosts and developmental stage.</title>
        <authorList>
            <person name="Garcia G.R."/>
            <person name="Ribeiro J.M.C."/>
            <person name="Maruyama S.R."/>
            <person name="Gardinasse L.G."/>
            <person name="Nelson K."/>
            <person name="Ferreira B.R."/>
            <person name="Andrade T.G."/>
            <person name="Santos I.K.F.M."/>
        </authorList>
    </citation>
    <scope>NUCLEOTIDE SEQUENCE</scope>
    <source>
        <strain evidence="2">NSGR</strain>
        <tissue evidence="2">Salivary glands</tissue>
    </source>
</reference>
<dbReference type="EMBL" id="GIKN01007704">
    <property type="protein sequence ID" value="NIE49977.1"/>
    <property type="molecule type" value="Transcribed_RNA"/>
</dbReference>
<evidence type="ECO:0000256" key="1">
    <source>
        <dbReference type="SAM" id="MobiDB-lite"/>
    </source>
</evidence>
<name>A0A6G5AIU9_RHIMP</name>
<proteinExistence type="predicted"/>